<evidence type="ECO:0000256" key="4">
    <source>
        <dbReference type="ARBA" id="ARBA00022722"/>
    </source>
</evidence>
<dbReference type="CDD" id="cd06559">
    <property type="entry name" value="Endonuclease_V"/>
    <property type="match status" value="1"/>
</dbReference>
<dbReference type="InterPro" id="IPR007581">
    <property type="entry name" value="Endonuclease-V"/>
</dbReference>
<evidence type="ECO:0000256" key="5">
    <source>
        <dbReference type="ARBA" id="ARBA00022759"/>
    </source>
</evidence>
<evidence type="ECO:0000313" key="8">
    <source>
        <dbReference type="EMBL" id="BFH73651.1"/>
    </source>
</evidence>
<evidence type="ECO:0000256" key="3">
    <source>
        <dbReference type="ARBA" id="ARBA00022490"/>
    </source>
</evidence>
<evidence type="ECO:0000256" key="1">
    <source>
        <dbReference type="ARBA" id="ARBA00001835"/>
    </source>
</evidence>
<dbReference type="GO" id="GO:0016891">
    <property type="term" value="F:RNA endonuclease activity producing 5'-phosphomonoesters, hydrolytic mechanism"/>
    <property type="evidence" value="ECO:0007669"/>
    <property type="project" value="TreeGrafter"/>
</dbReference>
<dbReference type="PANTHER" id="PTHR28511">
    <property type="entry name" value="ENDONUCLEASE V"/>
    <property type="match status" value="1"/>
</dbReference>
<accession>A0AAT9GS90</accession>
<organism evidence="8">
    <name type="scientific">Sulfurisphaera javensis</name>
    <dbReference type="NCBI Taxonomy" id="2049879"/>
    <lineage>
        <taxon>Archaea</taxon>
        <taxon>Thermoproteota</taxon>
        <taxon>Thermoprotei</taxon>
        <taxon>Sulfolobales</taxon>
        <taxon>Sulfolobaceae</taxon>
        <taxon>Sulfurisphaera</taxon>
    </lineage>
</organism>
<keyword evidence="4" id="KW-0540">Nuclease</keyword>
<protein>
    <submittedName>
        <fullName evidence="8">Endonuclease V</fullName>
    </submittedName>
</protein>
<dbReference type="GO" id="GO:0043737">
    <property type="term" value="F:deoxyribonuclease V activity"/>
    <property type="evidence" value="ECO:0007669"/>
    <property type="project" value="UniProtKB-EC"/>
</dbReference>
<dbReference type="AlphaFoldDB" id="A0AAT9GS90"/>
<dbReference type="GO" id="GO:0003727">
    <property type="term" value="F:single-stranded RNA binding"/>
    <property type="evidence" value="ECO:0007669"/>
    <property type="project" value="TreeGrafter"/>
</dbReference>
<dbReference type="GO" id="GO:0005737">
    <property type="term" value="C:cytoplasm"/>
    <property type="evidence" value="ECO:0007669"/>
    <property type="project" value="UniProtKB-SubCell"/>
</dbReference>
<dbReference type="Pfam" id="PF04493">
    <property type="entry name" value="Endonuclease_5"/>
    <property type="match status" value="1"/>
</dbReference>
<sequence>MEKYILDFLIKFQQLIAKNVKIEHFGLEKAKSICGVDIAYKGNIGYAVAVKEENGNYEYNLVKGDVFFPYIPTFLFMREAPLMIKAVEKYECDLILVDGHGLTHPRKSGIATVIGVLLDKPTIGVAKSRLTGEYLMENGITYVIVNGEKLGVKVGKYFYSIGNKTDLDDIISLSRLGYPTVLKMADKLSKELKKKE</sequence>
<evidence type="ECO:0000256" key="2">
    <source>
        <dbReference type="ARBA" id="ARBA00004496"/>
    </source>
</evidence>
<gene>
    <name evidence="8" type="ORF">SJAV_15950</name>
</gene>
<dbReference type="KEGG" id="sjv:SJAV_15950"/>
<dbReference type="PANTHER" id="PTHR28511:SF1">
    <property type="entry name" value="ENDONUCLEASE V"/>
    <property type="match status" value="1"/>
</dbReference>
<name>A0AAT9GS90_9CREN</name>
<keyword evidence="3" id="KW-0963">Cytoplasm</keyword>
<keyword evidence="5 8" id="KW-0255">Endonuclease</keyword>
<dbReference type="RefSeq" id="WP_369609228.1">
    <property type="nucleotide sequence ID" value="NZ_AP031322.1"/>
</dbReference>
<evidence type="ECO:0000256" key="7">
    <source>
        <dbReference type="ARBA" id="ARBA00022842"/>
    </source>
</evidence>
<keyword evidence="7" id="KW-0460">Magnesium</keyword>
<dbReference type="GeneID" id="92354552"/>
<reference evidence="8" key="1">
    <citation type="submission" date="2024-03" db="EMBL/GenBank/DDBJ databases">
        <title>Complete genome sequence of Sulfurisphaera javensis strain KD-1.</title>
        <authorList>
            <person name="Sakai H."/>
            <person name="Nur N."/>
            <person name="Suwanto A."/>
            <person name="Kurosawa N."/>
        </authorList>
    </citation>
    <scope>NUCLEOTIDE SEQUENCE</scope>
    <source>
        <strain evidence="8">KD-1</strain>
    </source>
</reference>
<comment type="catalytic activity">
    <reaction evidence="1">
        <text>Endonucleolytic cleavage at apurinic or apyrimidinic sites to products with a 5'-phosphate.</text>
        <dbReference type="EC" id="3.1.21.7"/>
    </reaction>
</comment>
<keyword evidence="6" id="KW-0378">Hydrolase</keyword>
<dbReference type="GO" id="GO:0006281">
    <property type="term" value="P:DNA repair"/>
    <property type="evidence" value="ECO:0007669"/>
    <property type="project" value="InterPro"/>
</dbReference>
<dbReference type="Gene3D" id="3.30.2170.10">
    <property type="entry name" value="archaeoglobus fulgidus dsm 4304 superfamily"/>
    <property type="match status" value="1"/>
</dbReference>
<comment type="subcellular location">
    <subcellularLocation>
        <location evidence="2">Cytoplasm</location>
    </subcellularLocation>
</comment>
<proteinExistence type="predicted"/>
<dbReference type="EMBL" id="AP031322">
    <property type="protein sequence ID" value="BFH73651.1"/>
    <property type="molecule type" value="Genomic_DNA"/>
</dbReference>
<evidence type="ECO:0000256" key="6">
    <source>
        <dbReference type="ARBA" id="ARBA00022801"/>
    </source>
</evidence>